<name>A0ACA9U8D6_BIOOC</name>
<sequence>MALKNGDCSAAIVAGANLITSIEQHLGTMKGGVLSPTSTCHTFDASADGYGRGEAVNAVLIKPLSRAIRDGDNIRAIIRGTAMLTRGLNSQCQRPTNGITQPSARFQEAVIRKLTPNAGLNMQTLITLNVMEPAPPLGSVEVEGIGRCFSPRYGPPLMIGAIKTNVGHSEAASAWTRMKVFLRCNEAYYVLVQLDKCNLQVVDELSEWPRELRRASINSFGYGGANAHVILEDPKSFLKDNISSPDDVYLFPISARSKWSLEKRIEQVKDYVNSVSTTNELSSIAFTLGEHRAHLSHRAFIIANHGRAEDAVMASGKDIDALPLAFVFTGQGAQYPGMGKELLKREVVFRDSIKELDAVLQAIPWRDQRPSWTLEQTILDPPETSMIHDVTRSQPVCTAIQIALVDLLDSWGIQAREDLRGSLLASEPESTVQFSGALSSLTAERKMRVIEIGPHAALKGPIEMIRKKTGHHFHYSPSLVRDQDSHKCSKKLAGRFVYSWVLLEWDSINTALCGIKPPLSTLPLTHGIILGHFYGVSHEPALNSVTVNIYAMNFLEYCKQPKRHRLGVAESASAI</sequence>
<evidence type="ECO:0000313" key="2">
    <source>
        <dbReference type="Proteomes" id="UP000836387"/>
    </source>
</evidence>
<gene>
    <name evidence="1" type="ORF">CRV2_00021598</name>
</gene>
<protein>
    <submittedName>
        <fullName evidence="1">Uncharacterized protein</fullName>
    </submittedName>
</protein>
<organism evidence="1 2">
    <name type="scientific">Clonostachys rosea f. rosea IK726</name>
    <dbReference type="NCBI Taxonomy" id="1349383"/>
    <lineage>
        <taxon>Eukaryota</taxon>
        <taxon>Fungi</taxon>
        <taxon>Dikarya</taxon>
        <taxon>Ascomycota</taxon>
        <taxon>Pezizomycotina</taxon>
        <taxon>Sordariomycetes</taxon>
        <taxon>Hypocreomycetidae</taxon>
        <taxon>Hypocreales</taxon>
        <taxon>Bionectriaceae</taxon>
        <taxon>Clonostachys</taxon>
    </lineage>
</organism>
<dbReference type="Proteomes" id="UP000836387">
    <property type="component" value="Unassembled WGS sequence"/>
</dbReference>
<reference evidence="1" key="2">
    <citation type="submission" date="2021-10" db="EMBL/GenBank/DDBJ databases">
        <authorList>
            <person name="Piombo E."/>
        </authorList>
    </citation>
    <scope>NUCLEOTIDE SEQUENCE</scope>
</reference>
<comment type="caution">
    <text evidence="1">The sequence shown here is derived from an EMBL/GenBank/DDBJ whole genome shotgun (WGS) entry which is preliminary data.</text>
</comment>
<evidence type="ECO:0000313" key="1">
    <source>
        <dbReference type="EMBL" id="CAG9949543.1"/>
    </source>
</evidence>
<dbReference type="EMBL" id="CADEHS020000102">
    <property type="protein sequence ID" value="CAG9949543.1"/>
    <property type="molecule type" value="Genomic_DNA"/>
</dbReference>
<accession>A0ACA9U8D6</accession>
<keyword evidence="2" id="KW-1185">Reference proteome</keyword>
<proteinExistence type="predicted"/>
<reference evidence="1" key="1">
    <citation type="submission" date="2020-04" db="EMBL/GenBank/DDBJ databases">
        <authorList>
            <person name="Broberg M."/>
        </authorList>
    </citation>
    <scope>NUCLEOTIDE SEQUENCE</scope>
</reference>